<dbReference type="InterPro" id="IPR001633">
    <property type="entry name" value="EAL_dom"/>
</dbReference>
<dbReference type="InterPro" id="IPR001610">
    <property type="entry name" value="PAC"/>
</dbReference>
<dbReference type="PROSITE" id="PS50883">
    <property type="entry name" value="EAL"/>
    <property type="match status" value="1"/>
</dbReference>
<dbReference type="Pfam" id="PF13188">
    <property type="entry name" value="PAS_8"/>
    <property type="match status" value="1"/>
</dbReference>
<dbReference type="PROSITE" id="PS50887">
    <property type="entry name" value="GGDEF"/>
    <property type="match status" value="1"/>
</dbReference>
<dbReference type="PROSITE" id="PS50112">
    <property type="entry name" value="PAS"/>
    <property type="match status" value="3"/>
</dbReference>
<dbReference type="Pfam" id="PF13426">
    <property type="entry name" value="PAS_9"/>
    <property type="match status" value="2"/>
</dbReference>
<dbReference type="Gene3D" id="3.20.20.450">
    <property type="entry name" value="EAL domain"/>
    <property type="match status" value="1"/>
</dbReference>
<dbReference type="PANTHER" id="PTHR44757:SF2">
    <property type="entry name" value="BIOFILM ARCHITECTURE MAINTENANCE PROTEIN MBAA"/>
    <property type="match status" value="1"/>
</dbReference>
<dbReference type="PANTHER" id="PTHR44757">
    <property type="entry name" value="DIGUANYLATE CYCLASE DGCP"/>
    <property type="match status" value="1"/>
</dbReference>
<feature type="domain" description="EAL" evidence="3">
    <location>
        <begin position="946"/>
        <end position="1203"/>
    </location>
</feature>
<dbReference type="EMBL" id="BMDE01000006">
    <property type="protein sequence ID" value="GGH94751.1"/>
    <property type="molecule type" value="Genomic_DNA"/>
</dbReference>
<dbReference type="SMART" id="SM00267">
    <property type="entry name" value="GGDEF"/>
    <property type="match status" value="1"/>
</dbReference>
<dbReference type="Gene3D" id="3.30.70.270">
    <property type="match status" value="1"/>
</dbReference>
<dbReference type="Proteomes" id="UP000655550">
    <property type="component" value="Unassembled WGS sequence"/>
</dbReference>
<dbReference type="CDD" id="cd01948">
    <property type="entry name" value="EAL"/>
    <property type="match status" value="1"/>
</dbReference>
<proteinExistence type="predicted"/>
<dbReference type="Pfam" id="PF00989">
    <property type="entry name" value="PAS"/>
    <property type="match status" value="1"/>
</dbReference>
<evidence type="ECO:0000259" key="1">
    <source>
        <dbReference type="PROSITE" id="PS50112"/>
    </source>
</evidence>
<sequence>MMPTPVVETQPANRVSAALDNPLLQAALQAAGLGLWIWHVDEDRLHLCDAALSLLDCVPEHRPTSLAHYLQLLPVAQREGIAAQLQLLSDGQRQQLQLSHAVLHGTQRLQLQIQRQQLPTESLRIVGVLQRLSPTEQLTPTLGDDLLFQQSPQAMLLLRYDDGCIRAANQQFCSQFGWHAQQVLGSTTLQLGLWANPEERGLVRKLDPETTSVLKREITLRSHDGSLLQGLLLLRQLPIEGQRHLLCTFIEDGQRRASEAAWHNSEEKFAKIFRSTPNTVVITEMSSGRFIAANPAFEEQFGWSEVEVLGRTSLELGIWIDPVDRQRMLAALQSNEGLQHLEVNLRHRDGSTSVNLLYGRPMTLDGLPCLILSLRDISLQRQQEQALRNSEQRLKLALEAARLGTWEWHVPSGQLFASARTAELHGLPAQPFHDVYHKLFRHLPERDQQRLTAQYRELLAQPGRLHAVHYQVQAENGQLFQLESLATLYLDADGQPLRMSGVVADISERIERQRQLQASEAKFASLFQSSPEPICVSRMEDGLFIEINPSFTQVFGWEPHEFVGRNAQQLQFWANPAQRQQLFAKMQRQGRLDNELIAFHHRAGQLLTCEVSTRLLPAAHEALIVSTFRDVTEIQRAQEALRISEERFAKAFHASPDAISLSERATSRFIEVNEGFCRLSGYSSEQIVGYTAYELGVWAEGQRELLLEQMSHYGHVHNLELTAQNRNGEAIAISVSVEPLILDGMECLLMIARNISELKQAQAQIYHLAYHDPLTNLPNRTLLLDRLNQQIALLTRHDLRGALLYLDLDHFKHINDSLGHPVGDAVLKMLTARLESCVRQEDTVARLGGDEFVVLLTGLEGDYQHAVEQAQQVADKLRALLAKPMLIDGHRLQVTPSIGIALLPDHGRCPADLLKRADIALYRAKDSGRNAVTLFHASMQAAASERLRLESELRQALAREEFELYYQPQVDSRSGRIIGAEALLRWQHPLLGMQSPAVFIQVLEECALIIEVGDWVLQRACEDTARLLASGHVQGSDFCLSVNISPRQFRQSDFVDKVTRCLQRSQLPARLLKLEITEGIVIQSLDDTIAKMQQLRQLGVRFAMDDFGTGYSSLTYLKRLPMDVLKIDQSFVRNASHDSNDAEIIRAIAAMAKSLGLELIAEGVETAEQLAMIQEQGCHLYQGFLFSPALPLGEYQRLLARQLRQVR</sequence>
<dbReference type="SMART" id="SM00091">
    <property type="entry name" value="PAS"/>
    <property type="match status" value="6"/>
</dbReference>
<dbReference type="CDD" id="cd00130">
    <property type="entry name" value="PAS"/>
    <property type="match status" value="3"/>
</dbReference>
<dbReference type="SMART" id="SM00086">
    <property type="entry name" value="PAC"/>
    <property type="match status" value="4"/>
</dbReference>
<organism evidence="5 6">
    <name type="scientific">Pseudomonas fluvialis</name>
    <dbReference type="NCBI Taxonomy" id="1793966"/>
    <lineage>
        <taxon>Bacteria</taxon>
        <taxon>Pseudomonadati</taxon>
        <taxon>Pseudomonadota</taxon>
        <taxon>Gammaproteobacteria</taxon>
        <taxon>Pseudomonadales</taxon>
        <taxon>Pseudomonadaceae</taxon>
        <taxon>Pseudomonas</taxon>
    </lineage>
</organism>
<dbReference type="Pfam" id="PF00990">
    <property type="entry name" value="GGDEF"/>
    <property type="match status" value="1"/>
</dbReference>
<evidence type="ECO:0000259" key="2">
    <source>
        <dbReference type="PROSITE" id="PS50113"/>
    </source>
</evidence>
<evidence type="ECO:0000259" key="3">
    <source>
        <dbReference type="PROSITE" id="PS50883"/>
    </source>
</evidence>
<feature type="domain" description="PAS" evidence="1">
    <location>
        <begin position="265"/>
        <end position="333"/>
    </location>
</feature>
<dbReference type="InterPro" id="IPR035919">
    <property type="entry name" value="EAL_sf"/>
</dbReference>
<dbReference type="InterPro" id="IPR013655">
    <property type="entry name" value="PAS_fold_3"/>
</dbReference>
<protein>
    <recommendedName>
        <fullName evidence="7">Histidine kinase</fullName>
    </recommendedName>
</protein>
<accession>A0ABQ2ART3</accession>
<evidence type="ECO:0008006" key="7">
    <source>
        <dbReference type="Google" id="ProtNLM"/>
    </source>
</evidence>
<dbReference type="InterPro" id="IPR035965">
    <property type="entry name" value="PAS-like_dom_sf"/>
</dbReference>
<feature type="domain" description="PAS" evidence="1">
    <location>
        <begin position="644"/>
        <end position="689"/>
    </location>
</feature>
<dbReference type="InterPro" id="IPR029787">
    <property type="entry name" value="Nucleotide_cyclase"/>
</dbReference>
<keyword evidence="6" id="KW-1185">Reference proteome</keyword>
<dbReference type="SUPFAM" id="SSF55785">
    <property type="entry name" value="PYP-like sensor domain (PAS domain)"/>
    <property type="match status" value="5"/>
</dbReference>
<dbReference type="Pfam" id="PF08447">
    <property type="entry name" value="PAS_3"/>
    <property type="match status" value="1"/>
</dbReference>
<reference evidence="6" key="1">
    <citation type="journal article" date="2019" name="Int. J. Syst. Evol. Microbiol.">
        <title>The Global Catalogue of Microorganisms (GCM) 10K type strain sequencing project: providing services to taxonomists for standard genome sequencing and annotation.</title>
        <authorList>
            <consortium name="The Broad Institute Genomics Platform"/>
            <consortium name="The Broad Institute Genome Sequencing Center for Infectious Disease"/>
            <person name="Wu L."/>
            <person name="Ma J."/>
        </authorList>
    </citation>
    <scope>NUCLEOTIDE SEQUENCE [LARGE SCALE GENOMIC DNA]</scope>
    <source>
        <strain evidence="6">CCM 8778</strain>
    </source>
</reference>
<evidence type="ECO:0000313" key="6">
    <source>
        <dbReference type="Proteomes" id="UP000655550"/>
    </source>
</evidence>
<dbReference type="SUPFAM" id="SSF141868">
    <property type="entry name" value="EAL domain-like"/>
    <property type="match status" value="1"/>
</dbReference>
<dbReference type="InterPro" id="IPR013767">
    <property type="entry name" value="PAS_fold"/>
</dbReference>
<dbReference type="InterPro" id="IPR000014">
    <property type="entry name" value="PAS"/>
</dbReference>
<comment type="caution">
    <text evidence="5">The sequence shown here is derived from an EMBL/GenBank/DDBJ whole genome shotgun (WGS) entry which is preliminary data.</text>
</comment>
<dbReference type="PROSITE" id="PS50113">
    <property type="entry name" value="PAC"/>
    <property type="match status" value="1"/>
</dbReference>
<dbReference type="RefSeq" id="WP_093985825.1">
    <property type="nucleotide sequence ID" value="NZ_BMDE01000006.1"/>
</dbReference>
<dbReference type="SUPFAM" id="SSF55073">
    <property type="entry name" value="Nucleotide cyclase"/>
    <property type="match status" value="1"/>
</dbReference>
<dbReference type="Gene3D" id="3.30.450.20">
    <property type="entry name" value="PAS domain"/>
    <property type="match status" value="6"/>
</dbReference>
<feature type="domain" description="PAC" evidence="2">
    <location>
        <begin position="466"/>
        <end position="518"/>
    </location>
</feature>
<gene>
    <name evidence="5" type="ORF">GCM10007363_22420</name>
</gene>
<name>A0ABQ2ART3_9PSED</name>
<dbReference type="SMART" id="SM00052">
    <property type="entry name" value="EAL"/>
    <property type="match status" value="1"/>
</dbReference>
<evidence type="ECO:0000259" key="4">
    <source>
        <dbReference type="PROSITE" id="PS50887"/>
    </source>
</evidence>
<evidence type="ECO:0000313" key="5">
    <source>
        <dbReference type="EMBL" id="GGH94751.1"/>
    </source>
</evidence>
<dbReference type="Pfam" id="PF00563">
    <property type="entry name" value="EAL"/>
    <property type="match status" value="1"/>
</dbReference>
<dbReference type="InterPro" id="IPR043128">
    <property type="entry name" value="Rev_trsase/Diguanyl_cyclase"/>
</dbReference>
<feature type="domain" description="PAS" evidence="1">
    <location>
        <begin position="519"/>
        <end position="566"/>
    </location>
</feature>
<dbReference type="InterPro" id="IPR000160">
    <property type="entry name" value="GGDEF_dom"/>
</dbReference>
<dbReference type="CDD" id="cd01949">
    <property type="entry name" value="GGDEF"/>
    <property type="match status" value="1"/>
</dbReference>
<dbReference type="InterPro" id="IPR052155">
    <property type="entry name" value="Biofilm_reg_signaling"/>
</dbReference>
<dbReference type="NCBIfam" id="TIGR00254">
    <property type="entry name" value="GGDEF"/>
    <property type="match status" value="1"/>
</dbReference>
<feature type="domain" description="GGDEF" evidence="4">
    <location>
        <begin position="799"/>
        <end position="937"/>
    </location>
</feature>
<dbReference type="InterPro" id="IPR000700">
    <property type="entry name" value="PAS-assoc_C"/>
</dbReference>
<dbReference type="NCBIfam" id="TIGR00229">
    <property type="entry name" value="sensory_box"/>
    <property type="match status" value="4"/>
</dbReference>